<dbReference type="AlphaFoldDB" id="A0A6I3KCS7"/>
<dbReference type="FunFam" id="3.40.640.10:FF:000009">
    <property type="entry name" value="Cystathionine gamma-synthase homolog"/>
    <property type="match status" value="1"/>
</dbReference>
<dbReference type="GO" id="GO:0009086">
    <property type="term" value="P:methionine biosynthetic process"/>
    <property type="evidence" value="ECO:0007669"/>
    <property type="project" value="UniProtKB-KW"/>
</dbReference>
<dbReference type="GO" id="GO:0003962">
    <property type="term" value="F:cystathionine gamma-synthase activity"/>
    <property type="evidence" value="ECO:0007669"/>
    <property type="project" value="UniProtKB-EC"/>
</dbReference>
<evidence type="ECO:0000256" key="2">
    <source>
        <dbReference type="ARBA" id="ARBA00009077"/>
    </source>
</evidence>
<dbReference type="FunFam" id="3.90.1150.10:FF:000033">
    <property type="entry name" value="Cystathionine gamma-synthase"/>
    <property type="match status" value="1"/>
</dbReference>
<gene>
    <name evidence="7" type="ORF">FME68_02510</name>
</gene>
<comment type="cofactor">
    <cofactor evidence="1 6">
        <name>pyridoxal 5'-phosphate</name>
        <dbReference type="ChEBI" id="CHEBI:597326"/>
    </cofactor>
</comment>
<evidence type="ECO:0000256" key="6">
    <source>
        <dbReference type="RuleBase" id="RU362118"/>
    </source>
</evidence>
<dbReference type="Proteomes" id="UP000432568">
    <property type="component" value="Unassembled WGS sequence"/>
</dbReference>
<proteinExistence type="inferred from homology"/>
<accession>A0A6I3KCS7</accession>
<evidence type="ECO:0000256" key="1">
    <source>
        <dbReference type="ARBA" id="ARBA00001933"/>
    </source>
</evidence>
<keyword evidence="4" id="KW-0486">Methionine biosynthesis</keyword>
<evidence type="ECO:0000313" key="7">
    <source>
        <dbReference type="EMBL" id="MTD90781.1"/>
    </source>
</evidence>
<dbReference type="Gene3D" id="3.90.1150.10">
    <property type="entry name" value="Aspartate Aminotransferase, domain 1"/>
    <property type="match status" value="1"/>
</dbReference>
<feature type="modified residue" description="N6-(pyridoxal phosphate)lysine" evidence="5">
    <location>
        <position position="204"/>
    </location>
</feature>
<dbReference type="CDD" id="cd00614">
    <property type="entry name" value="CGS_like"/>
    <property type="match status" value="1"/>
</dbReference>
<dbReference type="GO" id="GO:0019343">
    <property type="term" value="P:cysteine biosynthetic process via cystathionine"/>
    <property type="evidence" value="ECO:0007669"/>
    <property type="project" value="TreeGrafter"/>
</dbReference>
<dbReference type="EMBL" id="VIOG01000002">
    <property type="protein sequence ID" value="MTD90781.1"/>
    <property type="molecule type" value="Genomic_DNA"/>
</dbReference>
<comment type="similarity">
    <text evidence="2 6">Belongs to the trans-sulfuration enzymes family.</text>
</comment>
<keyword evidence="4" id="KW-0028">Amino-acid biosynthesis</keyword>
<reference evidence="7 8" key="1">
    <citation type="submission" date="2019-07" db="EMBL/GenBank/DDBJ databases">
        <title>Draft genome of C. aurimucosum strain 332.</title>
        <authorList>
            <person name="Pacheco L.G.C."/>
            <person name="Aguiar E.R.G.R."/>
            <person name="Barberis C.M."/>
            <person name="Almuzara M.N."/>
            <person name="Traglia G.M."/>
            <person name="Santos C.S."/>
            <person name="Vay C.A."/>
            <person name="Rocha D.J.P.G."/>
        </authorList>
    </citation>
    <scope>NUCLEOTIDE SEQUENCE [LARGE SCALE GENOMIC DNA]</scope>
    <source>
        <strain evidence="7 8">332</strain>
    </source>
</reference>
<keyword evidence="7" id="KW-0808">Transferase</keyword>
<evidence type="ECO:0000256" key="4">
    <source>
        <dbReference type="ARBA" id="ARBA00023167"/>
    </source>
</evidence>
<organism evidence="7 8">
    <name type="scientific">Corynebacterium aurimucosum</name>
    <dbReference type="NCBI Taxonomy" id="169292"/>
    <lineage>
        <taxon>Bacteria</taxon>
        <taxon>Bacillati</taxon>
        <taxon>Actinomycetota</taxon>
        <taxon>Actinomycetes</taxon>
        <taxon>Mycobacteriales</taxon>
        <taxon>Corynebacteriaceae</taxon>
        <taxon>Corynebacterium</taxon>
    </lineage>
</organism>
<dbReference type="GO" id="GO:0005737">
    <property type="term" value="C:cytoplasm"/>
    <property type="evidence" value="ECO:0007669"/>
    <property type="project" value="TreeGrafter"/>
</dbReference>
<sequence length="403" mass="43852">MTDNRTLGFSSRSIHAGYQPDPHMGSINVPIYASTTFQQDGLAQLRGGYEYGRVANPTVHSLEKTLAALENADYARCFATGMAAVDTLIRILVRPGDHVILGNDAYGGMYRLLHHDYGQWGIELSIVNTADTAAVEAALKENTKLIWLETPTNPATTITDIAAVAKAVKAAGDAQIVVDNTFATPYLQNPLELGADHVLHSTTKYLGGHSDVLGGAVVTNSAEMDERLLYFQGNVGAVSSPFDAYLTARGIKTLEVRMDRHCSNAQAVAEFLESRPEVKQVLYPGLPSHPGHELAKKQMRGFGGMMSVRFHSEEHARQICLNTKLISLAESLGGVESLIEHPQNMTHISAEGSELVPPADLVRISVGIESIDDLLADLEQALDALHQNRRSAKVFEPRRFRCV</sequence>
<name>A0A6I3KCS7_9CORY</name>
<evidence type="ECO:0000256" key="5">
    <source>
        <dbReference type="PIRSR" id="PIRSR001434-2"/>
    </source>
</evidence>
<dbReference type="SUPFAM" id="SSF53383">
    <property type="entry name" value="PLP-dependent transferases"/>
    <property type="match status" value="1"/>
</dbReference>
<protein>
    <submittedName>
        <fullName evidence="7">Cystathionine gamma-synthase</fullName>
        <ecNumber evidence="7">2.5.1.48</ecNumber>
    </submittedName>
</protein>
<dbReference type="InterPro" id="IPR015421">
    <property type="entry name" value="PyrdxlP-dep_Trfase_major"/>
</dbReference>
<comment type="caution">
    <text evidence="7">The sequence shown here is derived from an EMBL/GenBank/DDBJ whole genome shotgun (WGS) entry which is preliminary data.</text>
</comment>
<dbReference type="GO" id="GO:0030170">
    <property type="term" value="F:pyridoxal phosphate binding"/>
    <property type="evidence" value="ECO:0007669"/>
    <property type="project" value="InterPro"/>
</dbReference>
<dbReference type="InterPro" id="IPR015422">
    <property type="entry name" value="PyrdxlP-dep_Trfase_small"/>
</dbReference>
<dbReference type="PIRSF" id="PIRSF001434">
    <property type="entry name" value="CGS"/>
    <property type="match status" value="1"/>
</dbReference>
<dbReference type="PANTHER" id="PTHR11808">
    <property type="entry name" value="TRANS-SULFURATION ENZYME FAMILY MEMBER"/>
    <property type="match status" value="1"/>
</dbReference>
<keyword evidence="3 5" id="KW-0663">Pyridoxal phosphate</keyword>
<dbReference type="EC" id="2.5.1.48" evidence="7"/>
<evidence type="ECO:0000256" key="3">
    <source>
        <dbReference type="ARBA" id="ARBA00022898"/>
    </source>
</evidence>
<dbReference type="PANTHER" id="PTHR11808:SF15">
    <property type="entry name" value="CYSTATHIONINE GAMMA-LYASE"/>
    <property type="match status" value="1"/>
</dbReference>
<dbReference type="GO" id="GO:0019346">
    <property type="term" value="P:transsulfuration"/>
    <property type="evidence" value="ECO:0007669"/>
    <property type="project" value="InterPro"/>
</dbReference>
<dbReference type="InterPro" id="IPR000277">
    <property type="entry name" value="Cys/Met-Metab_PyrdxlP-dep_enz"/>
</dbReference>
<dbReference type="Gene3D" id="3.40.640.10">
    <property type="entry name" value="Type I PLP-dependent aspartate aminotransferase-like (Major domain)"/>
    <property type="match status" value="1"/>
</dbReference>
<dbReference type="NCBIfam" id="NF005871">
    <property type="entry name" value="PRK07811.1"/>
    <property type="match status" value="1"/>
</dbReference>
<evidence type="ECO:0000313" key="8">
    <source>
        <dbReference type="Proteomes" id="UP000432568"/>
    </source>
</evidence>
<dbReference type="Pfam" id="PF01053">
    <property type="entry name" value="Cys_Met_Meta_PP"/>
    <property type="match status" value="1"/>
</dbReference>
<dbReference type="InterPro" id="IPR015424">
    <property type="entry name" value="PyrdxlP-dep_Trfase"/>
</dbReference>
<dbReference type="GO" id="GO:0004123">
    <property type="term" value="F:cystathionine gamma-lyase activity"/>
    <property type="evidence" value="ECO:0007669"/>
    <property type="project" value="TreeGrafter"/>
</dbReference>